<evidence type="ECO:0000256" key="2">
    <source>
        <dbReference type="ARBA" id="ARBA00023125"/>
    </source>
</evidence>
<keyword evidence="7" id="KW-1185">Reference proteome</keyword>
<accession>A0AA96J5G0</accession>
<protein>
    <submittedName>
        <fullName evidence="5">AraC family transcriptional regulator</fullName>
    </submittedName>
</protein>
<evidence type="ECO:0000256" key="3">
    <source>
        <dbReference type="ARBA" id="ARBA00023163"/>
    </source>
</evidence>
<sequence length="294" mass="35244">MKKDPIYNIQNFSTSFKKNDLYINTFKNHLIKHSFIEKPHRHNFYLLVLFTHGTGLHEIDFTKYIIKPGSLFVLQPGQIHNWQLSNDIEGYIFFYSQEIYNLYFRSKKIEDYPFYSTVMNQPEIVFDEEEMMTIKPFFELMIKESVKNASNKEDLLLNLLDCIHIEISRKYSHSSNHVSHLYNHKIYDFEQFVEHFYKTEKLPSFYASKMNISLKHLNRICKETLNLTSTEMITNRVILEAKRLLINPSYSINQVADQLGFENYSYFSRLFKKQTEMTPNEFRNFINNKNLAQK</sequence>
<gene>
    <name evidence="6" type="ORF">RN605_03440</name>
    <name evidence="5" type="ORF">RN608_10140</name>
</gene>
<dbReference type="InterPro" id="IPR014710">
    <property type="entry name" value="RmlC-like_jellyroll"/>
</dbReference>
<organism evidence="5">
    <name type="scientific">Flavobacterium capsici</name>
    <dbReference type="NCBI Taxonomy" id="3075618"/>
    <lineage>
        <taxon>Bacteria</taxon>
        <taxon>Pseudomonadati</taxon>
        <taxon>Bacteroidota</taxon>
        <taxon>Flavobacteriia</taxon>
        <taxon>Flavobacteriales</taxon>
        <taxon>Flavobacteriaceae</taxon>
        <taxon>Flavobacterium</taxon>
    </lineage>
</organism>
<dbReference type="EMBL" id="CP134878">
    <property type="protein sequence ID" value="WNM18374.1"/>
    <property type="molecule type" value="Genomic_DNA"/>
</dbReference>
<dbReference type="PANTHER" id="PTHR43280">
    <property type="entry name" value="ARAC-FAMILY TRANSCRIPTIONAL REGULATOR"/>
    <property type="match status" value="1"/>
</dbReference>
<feature type="domain" description="HTH araC/xylS-type" evidence="4">
    <location>
        <begin position="187"/>
        <end position="285"/>
    </location>
</feature>
<evidence type="ECO:0000259" key="4">
    <source>
        <dbReference type="PROSITE" id="PS01124"/>
    </source>
</evidence>
<dbReference type="PANTHER" id="PTHR43280:SF32">
    <property type="entry name" value="TRANSCRIPTIONAL REGULATORY PROTEIN"/>
    <property type="match status" value="1"/>
</dbReference>
<dbReference type="InterPro" id="IPR037923">
    <property type="entry name" value="HTH-like"/>
</dbReference>
<dbReference type="AlphaFoldDB" id="A0AA96J7J2"/>
<dbReference type="InterPro" id="IPR018060">
    <property type="entry name" value="HTH_AraC"/>
</dbReference>
<dbReference type="Gene3D" id="1.10.10.60">
    <property type="entry name" value="Homeodomain-like"/>
    <property type="match status" value="1"/>
</dbReference>
<dbReference type="PROSITE" id="PS01124">
    <property type="entry name" value="HTH_ARAC_FAMILY_2"/>
    <property type="match status" value="1"/>
</dbReference>
<dbReference type="InterPro" id="IPR020449">
    <property type="entry name" value="Tscrpt_reg_AraC-type_HTH"/>
</dbReference>
<keyword evidence="1" id="KW-0805">Transcription regulation</keyword>
<dbReference type="GO" id="GO:0043565">
    <property type="term" value="F:sequence-specific DNA binding"/>
    <property type="evidence" value="ECO:0007669"/>
    <property type="project" value="InterPro"/>
</dbReference>
<dbReference type="Gene3D" id="2.60.120.10">
    <property type="entry name" value="Jelly Rolls"/>
    <property type="match status" value="1"/>
</dbReference>
<dbReference type="KEGG" id="fcj:RN605_03440"/>
<evidence type="ECO:0000256" key="1">
    <source>
        <dbReference type="ARBA" id="ARBA00023015"/>
    </source>
</evidence>
<dbReference type="Proteomes" id="UP001304515">
    <property type="component" value="Chromosome"/>
</dbReference>
<accession>A0AA96J7J2</accession>
<dbReference type="InterPro" id="IPR009057">
    <property type="entry name" value="Homeodomain-like_sf"/>
</dbReference>
<name>A0AA96J7J2_9FLAO</name>
<dbReference type="SMART" id="SM00342">
    <property type="entry name" value="HTH_ARAC"/>
    <property type="match status" value="1"/>
</dbReference>
<evidence type="ECO:0000313" key="7">
    <source>
        <dbReference type="Proteomes" id="UP001304515"/>
    </source>
</evidence>
<keyword evidence="3" id="KW-0804">Transcription</keyword>
<dbReference type="Pfam" id="PF02311">
    <property type="entry name" value="AraC_binding"/>
    <property type="match status" value="1"/>
</dbReference>
<dbReference type="RefSeq" id="WP_313322248.1">
    <property type="nucleotide sequence ID" value="NZ_CP134878.1"/>
</dbReference>
<dbReference type="PRINTS" id="PR00032">
    <property type="entry name" value="HTHARAC"/>
</dbReference>
<evidence type="ECO:0000313" key="5">
    <source>
        <dbReference type="EMBL" id="WNM18374.1"/>
    </source>
</evidence>
<dbReference type="SUPFAM" id="SSF46689">
    <property type="entry name" value="Homeodomain-like"/>
    <property type="match status" value="1"/>
</dbReference>
<reference evidence="5 7" key="1">
    <citation type="submission" date="2023-09" db="EMBL/GenBank/DDBJ databases">
        <title>Flavobacterium sp. a novel bacteria isolate from Pepper rhizosphere.</title>
        <authorList>
            <person name="Peng Y."/>
            <person name="Lee J."/>
        </authorList>
    </citation>
    <scope>NUCLEOTIDE SEQUENCE</scope>
    <source>
        <strain evidence="5">PMR2A8</strain>
        <strain evidence="6 7">PMTSA4</strain>
    </source>
</reference>
<evidence type="ECO:0000313" key="6">
    <source>
        <dbReference type="EMBL" id="WNM22425.1"/>
    </source>
</evidence>
<dbReference type="GO" id="GO:0003700">
    <property type="term" value="F:DNA-binding transcription factor activity"/>
    <property type="evidence" value="ECO:0007669"/>
    <property type="project" value="InterPro"/>
</dbReference>
<proteinExistence type="predicted"/>
<dbReference type="EMBL" id="CP134890">
    <property type="protein sequence ID" value="WNM22425.1"/>
    <property type="molecule type" value="Genomic_DNA"/>
</dbReference>
<dbReference type="SUPFAM" id="SSF51215">
    <property type="entry name" value="Regulatory protein AraC"/>
    <property type="match status" value="1"/>
</dbReference>
<keyword evidence="2" id="KW-0238">DNA-binding</keyword>
<dbReference type="InterPro" id="IPR003313">
    <property type="entry name" value="AraC-bd"/>
</dbReference>
<dbReference type="Pfam" id="PF12833">
    <property type="entry name" value="HTH_18"/>
    <property type="match status" value="1"/>
</dbReference>